<dbReference type="NCBIfam" id="TIGR00135">
    <property type="entry name" value="gatC"/>
    <property type="match status" value="1"/>
</dbReference>
<gene>
    <name evidence="1" type="ORF">COT82_00905</name>
</gene>
<organism evidence="1 2">
    <name type="scientific">Candidatus Campbellbacteria bacterium CG10_big_fil_rev_8_21_14_0_10_35_52</name>
    <dbReference type="NCBI Taxonomy" id="1974527"/>
    <lineage>
        <taxon>Bacteria</taxon>
        <taxon>Candidatus Campbelliibacteriota</taxon>
    </lineage>
</organism>
<comment type="caution">
    <text evidence="1">The sequence shown here is derived from an EMBL/GenBank/DDBJ whole genome shotgun (WGS) entry which is preliminary data.</text>
</comment>
<protein>
    <recommendedName>
        <fullName evidence="3">Asp-tRNA(Asn)/Glu-tRNA(Gln) amidotransferase GatCAB subunit C</fullName>
    </recommendedName>
</protein>
<sequence>MGIDDKEIEKLAKLSRIKITDAEKKKLSKDIENIFEYVSEIQEISSNLQDDNFLNSRFVNVMREDGEPHKSGIYTEKILKEAPDIEDNYIRVKKIL</sequence>
<dbReference type="EMBL" id="PFAA01000022">
    <property type="protein sequence ID" value="PIT96850.1"/>
    <property type="molecule type" value="Genomic_DNA"/>
</dbReference>
<evidence type="ECO:0000313" key="2">
    <source>
        <dbReference type="Proteomes" id="UP000230481"/>
    </source>
</evidence>
<dbReference type="Gene3D" id="1.10.20.60">
    <property type="entry name" value="Glu-tRNAGln amidotransferase C subunit, N-terminal domain"/>
    <property type="match status" value="1"/>
</dbReference>
<dbReference type="SUPFAM" id="SSF141000">
    <property type="entry name" value="Glu-tRNAGln amidotransferase C subunit"/>
    <property type="match status" value="1"/>
</dbReference>
<dbReference type="GO" id="GO:0006450">
    <property type="term" value="P:regulation of translational fidelity"/>
    <property type="evidence" value="ECO:0007669"/>
    <property type="project" value="InterPro"/>
</dbReference>
<dbReference type="InterPro" id="IPR003837">
    <property type="entry name" value="GatC"/>
</dbReference>
<dbReference type="Proteomes" id="UP000230481">
    <property type="component" value="Unassembled WGS sequence"/>
</dbReference>
<dbReference type="InterPro" id="IPR036113">
    <property type="entry name" value="Asp/Glu-ADT_sf_sub_c"/>
</dbReference>
<reference evidence="2" key="1">
    <citation type="submission" date="2017-09" db="EMBL/GenBank/DDBJ databases">
        <title>Depth-based differentiation of microbial function through sediment-hosted aquifers and enrichment of novel symbionts in the deep terrestrial subsurface.</title>
        <authorList>
            <person name="Probst A.J."/>
            <person name="Ladd B."/>
            <person name="Jarett J.K."/>
            <person name="Geller-Mcgrath D.E."/>
            <person name="Sieber C.M.K."/>
            <person name="Emerson J.B."/>
            <person name="Anantharaman K."/>
            <person name="Thomas B.C."/>
            <person name="Malmstrom R."/>
            <person name="Stieglmeier M."/>
            <person name="Klingl A."/>
            <person name="Woyke T."/>
            <person name="Ryan C.M."/>
            <person name="Banfield J.F."/>
        </authorList>
    </citation>
    <scope>NUCLEOTIDE SEQUENCE [LARGE SCALE GENOMIC DNA]</scope>
</reference>
<dbReference type="Pfam" id="PF02686">
    <property type="entry name" value="GatC"/>
    <property type="match status" value="1"/>
</dbReference>
<accession>A0A2M6WVP4</accession>
<proteinExistence type="predicted"/>
<evidence type="ECO:0008006" key="3">
    <source>
        <dbReference type="Google" id="ProtNLM"/>
    </source>
</evidence>
<name>A0A2M6WVP4_9BACT</name>
<dbReference type="AlphaFoldDB" id="A0A2M6WVP4"/>
<evidence type="ECO:0000313" key="1">
    <source>
        <dbReference type="EMBL" id="PIT96850.1"/>
    </source>
</evidence>